<evidence type="ECO:0000256" key="4">
    <source>
        <dbReference type="ARBA" id="ARBA00022481"/>
    </source>
</evidence>
<keyword evidence="14" id="KW-1185">Reference proteome</keyword>
<evidence type="ECO:0000313" key="13">
    <source>
        <dbReference type="EMBL" id="PLR43889.1"/>
    </source>
</evidence>
<dbReference type="Pfam" id="PF12019">
    <property type="entry name" value="GspH"/>
    <property type="match status" value="1"/>
</dbReference>
<dbReference type="PROSITE" id="PS00409">
    <property type="entry name" value="PROKAR_NTER_METHYL"/>
    <property type="match status" value="1"/>
</dbReference>
<name>A0A2N5EHY4_9GAMM</name>
<dbReference type="AlphaFoldDB" id="A0A2N5EHY4"/>
<proteinExistence type="inferred from homology"/>
<dbReference type="GO" id="GO:0015627">
    <property type="term" value="C:type II protein secretion system complex"/>
    <property type="evidence" value="ECO:0007669"/>
    <property type="project" value="InterPro"/>
</dbReference>
<dbReference type="NCBIfam" id="TIGR02532">
    <property type="entry name" value="IV_pilin_GFxxxE"/>
    <property type="match status" value="1"/>
</dbReference>
<evidence type="ECO:0000259" key="12">
    <source>
        <dbReference type="Pfam" id="PF12019"/>
    </source>
</evidence>
<dbReference type="Proteomes" id="UP000234626">
    <property type="component" value="Unassembled WGS sequence"/>
</dbReference>
<keyword evidence="4" id="KW-0488">Methylation</keyword>
<keyword evidence="8 11" id="KW-0472">Membrane</keyword>
<evidence type="ECO:0000256" key="11">
    <source>
        <dbReference type="SAM" id="Phobius"/>
    </source>
</evidence>
<evidence type="ECO:0000256" key="2">
    <source>
        <dbReference type="ARBA" id="ARBA00021549"/>
    </source>
</evidence>
<dbReference type="InterPro" id="IPR002416">
    <property type="entry name" value="T2SS_protein-GspH"/>
</dbReference>
<dbReference type="OrthoDB" id="6076129at2"/>
<dbReference type="GO" id="GO:0015628">
    <property type="term" value="P:protein secretion by the type II secretion system"/>
    <property type="evidence" value="ECO:0007669"/>
    <property type="project" value="InterPro"/>
</dbReference>
<keyword evidence="3" id="KW-1003">Cell membrane</keyword>
<keyword evidence="7 11" id="KW-1133">Transmembrane helix</keyword>
<evidence type="ECO:0000256" key="6">
    <source>
        <dbReference type="ARBA" id="ARBA00022692"/>
    </source>
</evidence>
<comment type="subcellular location">
    <subcellularLocation>
        <location evidence="1">Cell inner membrane</location>
        <topology evidence="1">Single-pass membrane protein</topology>
    </subcellularLocation>
</comment>
<dbReference type="PRINTS" id="PR00885">
    <property type="entry name" value="BCTERIALGSPH"/>
</dbReference>
<dbReference type="SUPFAM" id="SSF54523">
    <property type="entry name" value="Pili subunits"/>
    <property type="match status" value="1"/>
</dbReference>
<dbReference type="Gene3D" id="3.55.40.10">
    <property type="entry name" value="minor pseudopilin epsh domain"/>
    <property type="match status" value="1"/>
</dbReference>
<keyword evidence="6 11" id="KW-0812">Transmembrane</keyword>
<feature type="transmembrane region" description="Helical" evidence="11">
    <location>
        <begin position="7"/>
        <end position="30"/>
    </location>
</feature>
<comment type="similarity">
    <text evidence="9">Belongs to the GSP H family.</text>
</comment>
<evidence type="ECO:0000256" key="3">
    <source>
        <dbReference type="ARBA" id="ARBA00022475"/>
    </source>
</evidence>
<dbReference type="EMBL" id="PJZK01000030">
    <property type="protein sequence ID" value="PLR43889.1"/>
    <property type="molecule type" value="Genomic_DNA"/>
</dbReference>
<dbReference type="InterPro" id="IPR049875">
    <property type="entry name" value="TypeII_GspH"/>
</dbReference>
<dbReference type="RefSeq" id="WP_072933493.1">
    <property type="nucleotide sequence ID" value="NZ_JAWJZE010000026.1"/>
</dbReference>
<dbReference type="NCBIfam" id="TIGR01708">
    <property type="entry name" value="typeII_sec_gspH"/>
    <property type="match status" value="1"/>
</dbReference>
<dbReference type="InterPro" id="IPR012902">
    <property type="entry name" value="N_methyl_site"/>
</dbReference>
<protein>
    <recommendedName>
        <fullName evidence="2">Type II secretion system protein H</fullName>
    </recommendedName>
    <alternativeName>
        <fullName evidence="10">General secretion pathway protein H</fullName>
    </alternativeName>
</protein>
<dbReference type="InterPro" id="IPR022346">
    <property type="entry name" value="T2SS_GspH"/>
</dbReference>
<dbReference type="GO" id="GO:0005886">
    <property type="term" value="C:plasma membrane"/>
    <property type="evidence" value="ECO:0007669"/>
    <property type="project" value="UniProtKB-SubCell"/>
</dbReference>
<comment type="caution">
    <text evidence="13">The sequence shown here is derived from an EMBL/GenBank/DDBJ whole genome shotgun (WGS) entry which is preliminary data.</text>
</comment>
<organism evidence="13 14">
    <name type="scientific">Chimaeribacter arupi</name>
    <dbReference type="NCBI Taxonomy" id="2060066"/>
    <lineage>
        <taxon>Bacteria</taxon>
        <taxon>Pseudomonadati</taxon>
        <taxon>Pseudomonadota</taxon>
        <taxon>Gammaproteobacteria</taxon>
        <taxon>Enterobacterales</taxon>
        <taxon>Yersiniaceae</taxon>
        <taxon>Chimaeribacter</taxon>
    </lineage>
</organism>
<evidence type="ECO:0000256" key="5">
    <source>
        <dbReference type="ARBA" id="ARBA00022519"/>
    </source>
</evidence>
<evidence type="ECO:0000256" key="10">
    <source>
        <dbReference type="ARBA" id="ARBA00030775"/>
    </source>
</evidence>
<accession>A0A2N5EHY4</accession>
<evidence type="ECO:0000313" key="14">
    <source>
        <dbReference type="Proteomes" id="UP000234626"/>
    </source>
</evidence>
<feature type="domain" description="General secretion pathway GspH" evidence="12">
    <location>
        <begin position="45"/>
        <end position="151"/>
    </location>
</feature>
<evidence type="ECO:0000256" key="9">
    <source>
        <dbReference type="ARBA" id="ARBA00025772"/>
    </source>
</evidence>
<dbReference type="InterPro" id="IPR045584">
    <property type="entry name" value="Pilin-like"/>
</dbReference>
<evidence type="ECO:0000256" key="7">
    <source>
        <dbReference type="ARBA" id="ARBA00022989"/>
    </source>
</evidence>
<reference evidence="13 14" key="1">
    <citation type="submission" date="2017-12" db="EMBL/GenBank/DDBJ databases">
        <title>Characterization of six clinical isolates of Enterochimera gen. nov., a novel genus of the Yersiniaciae family and the three species Enterochimera arupensis sp. nov., Enterochimera coloradensis sp. nov, and Enterochimera californica sp. nov.</title>
        <authorList>
            <person name="Rossi A."/>
            <person name="Fisher M."/>
        </authorList>
    </citation>
    <scope>NUCLEOTIDE SEQUENCE [LARGE SCALE GENOMIC DNA]</scope>
    <source>
        <strain evidence="13 14">2016Iso1</strain>
    </source>
</reference>
<gene>
    <name evidence="13" type="primary">gspH</name>
    <name evidence="13" type="ORF">CYR34_20160</name>
</gene>
<evidence type="ECO:0000256" key="8">
    <source>
        <dbReference type="ARBA" id="ARBA00023136"/>
    </source>
</evidence>
<evidence type="ECO:0000256" key="1">
    <source>
        <dbReference type="ARBA" id="ARBA00004377"/>
    </source>
</evidence>
<keyword evidence="5" id="KW-0997">Cell inner membrane</keyword>
<sequence>MKQVRQAGFTLLEIMLVLMIMAGGAVMVMGTTGSVEERQQLSETGKLVSLMEYASDYAAMTGSPVGLQITDSGYLFMTPQQRKATPVTWRWVSFSKGPLPAHMHSFSPAWQAGVFIHGEIMEARDTPQIIFSPDGEITAFQLRITDRDTDRPLFTFTCNGQWPVTVRNEAAAS</sequence>